<dbReference type="PROSITE" id="PS50930">
    <property type="entry name" value="HTH_LYTTR"/>
    <property type="match status" value="1"/>
</dbReference>
<evidence type="ECO:0000256" key="2">
    <source>
        <dbReference type="PROSITE-ProRule" id="PRU00169"/>
    </source>
</evidence>
<comment type="caution">
    <text evidence="5">The sequence shown here is derived from an EMBL/GenBank/DDBJ whole genome shotgun (WGS) entry which is preliminary data.</text>
</comment>
<dbReference type="SMART" id="SM00850">
    <property type="entry name" value="LytTR"/>
    <property type="match status" value="1"/>
</dbReference>
<gene>
    <name evidence="5" type="ORF">J1C55_03525</name>
</gene>
<dbReference type="RefSeq" id="WP_227476100.1">
    <property type="nucleotide sequence ID" value="NZ_JAFMPT010000003.1"/>
</dbReference>
<dbReference type="SMART" id="SM00448">
    <property type="entry name" value="REC"/>
    <property type="match status" value="1"/>
</dbReference>
<reference evidence="6" key="1">
    <citation type="submission" date="2021-03" db="EMBL/GenBank/DDBJ databases">
        <title>Genome of Cognatishimia sp. F0-27.</title>
        <authorList>
            <person name="Ping X."/>
        </authorList>
    </citation>
    <scope>NUCLEOTIDE SEQUENCE [LARGE SCALE GENOMIC DNA]</scope>
    <source>
        <strain evidence="6">E313</strain>
    </source>
</reference>
<protein>
    <submittedName>
        <fullName evidence="5">Response regulator transcription factor</fullName>
    </submittedName>
</protein>
<dbReference type="Pfam" id="PF00072">
    <property type="entry name" value="Response_reg"/>
    <property type="match status" value="1"/>
</dbReference>
<dbReference type="InterPro" id="IPR039420">
    <property type="entry name" value="WalR-like"/>
</dbReference>
<keyword evidence="6" id="KW-1185">Reference proteome</keyword>
<keyword evidence="1" id="KW-0238">DNA-binding</keyword>
<dbReference type="InterPro" id="IPR001789">
    <property type="entry name" value="Sig_transdc_resp-reg_receiver"/>
</dbReference>
<name>A0ABS8EM60_9FLAO</name>
<dbReference type="PANTHER" id="PTHR48111:SF17">
    <property type="entry name" value="TRANSCRIPTIONAL REGULATORY PROTEIN YPDB"/>
    <property type="match status" value="1"/>
</dbReference>
<dbReference type="PROSITE" id="PS50110">
    <property type="entry name" value="RESPONSE_REGULATORY"/>
    <property type="match status" value="1"/>
</dbReference>
<sequence>MAKTVSCIIVDDEAIARDIIASHLSKIENIEVVKQCKNAIEAFNFISNNTVDLVFLDINMPEISGIAFAKSINKNIKIIFTTAYRDYAVEGFDLQAVDYVMKPISFERLLQAVNRYFEVSSASQLDLPIKRELQDFIFVRADREMQKIDFGSIIYIESYSDYIKIYTRDTSTVLRHAQHDTLSTNRIIVTRETISSIEAKLPKSQFLRIHRSYIIAISQIEAFTNEHITINNKALSISRSYKKEVLKVLDTF</sequence>
<evidence type="ECO:0000259" key="3">
    <source>
        <dbReference type="PROSITE" id="PS50110"/>
    </source>
</evidence>
<accession>A0ABS8EM60</accession>
<reference evidence="6" key="2">
    <citation type="submission" date="2023-07" db="EMBL/GenBank/DDBJ databases">
        <title>Genome of Winogradskyella sp. E313.</title>
        <authorList>
            <person name="Zhou Y."/>
        </authorList>
    </citation>
    <scope>NUCLEOTIDE SEQUENCE [LARGE SCALE GENOMIC DNA]</scope>
    <source>
        <strain evidence="6">E313</strain>
    </source>
</reference>
<feature type="domain" description="HTH LytTR-type" evidence="4">
    <location>
        <begin position="184"/>
        <end position="251"/>
    </location>
</feature>
<evidence type="ECO:0000313" key="5">
    <source>
        <dbReference type="EMBL" id="MCC1483650.1"/>
    </source>
</evidence>
<feature type="modified residue" description="4-aspartylphosphate" evidence="2">
    <location>
        <position position="57"/>
    </location>
</feature>
<evidence type="ECO:0000259" key="4">
    <source>
        <dbReference type="PROSITE" id="PS50930"/>
    </source>
</evidence>
<dbReference type="Gene3D" id="2.40.50.1020">
    <property type="entry name" value="LytTr DNA-binding domain"/>
    <property type="match status" value="1"/>
</dbReference>
<dbReference type="EMBL" id="JAFMPT010000003">
    <property type="protein sequence ID" value="MCC1483650.1"/>
    <property type="molecule type" value="Genomic_DNA"/>
</dbReference>
<dbReference type="Gene3D" id="3.40.50.2300">
    <property type="match status" value="1"/>
</dbReference>
<dbReference type="InterPro" id="IPR007492">
    <property type="entry name" value="LytTR_DNA-bd_dom"/>
</dbReference>
<feature type="domain" description="Response regulatory" evidence="3">
    <location>
        <begin position="6"/>
        <end position="117"/>
    </location>
</feature>
<proteinExistence type="predicted"/>
<dbReference type="InterPro" id="IPR011006">
    <property type="entry name" value="CheY-like_superfamily"/>
</dbReference>
<dbReference type="SUPFAM" id="SSF52172">
    <property type="entry name" value="CheY-like"/>
    <property type="match status" value="1"/>
</dbReference>
<dbReference type="Proteomes" id="UP000778797">
    <property type="component" value="Unassembled WGS sequence"/>
</dbReference>
<evidence type="ECO:0000313" key="6">
    <source>
        <dbReference type="Proteomes" id="UP000778797"/>
    </source>
</evidence>
<dbReference type="PANTHER" id="PTHR48111">
    <property type="entry name" value="REGULATOR OF RPOS"/>
    <property type="match status" value="1"/>
</dbReference>
<keyword evidence="2" id="KW-0597">Phosphoprotein</keyword>
<dbReference type="Pfam" id="PF04397">
    <property type="entry name" value="LytTR"/>
    <property type="match status" value="1"/>
</dbReference>
<organism evidence="5 6">
    <name type="scientific">Winogradskyella immobilis</name>
    <dbReference type="NCBI Taxonomy" id="2816852"/>
    <lineage>
        <taxon>Bacteria</taxon>
        <taxon>Pseudomonadati</taxon>
        <taxon>Bacteroidota</taxon>
        <taxon>Flavobacteriia</taxon>
        <taxon>Flavobacteriales</taxon>
        <taxon>Flavobacteriaceae</taxon>
        <taxon>Winogradskyella</taxon>
    </lineage>
</organism>
<evidence type="ECO:0000256" key="1">
    <source>
        <dbReference type="ARBA" id="ARBA00023125"/>
    </source>
</evidence>